<evidence type="ECO:0000313" key="4">
    <source>
        <dbReference type="EMBL" id="RJP21353.1"/>
    </source>
</evidence>
<evidence type="ECO:0000256" key="2">
    <source>
        <dbReference type="ARBA" id="ARBA00023274"/>
    </source>
</evidence>
<evidence type="ECO:0000313" key="5">
    <source>
        <dbReference type="Proteomes" id="UP000265882"/>
    </source>
</evidence>
<organism evidence="4 5">
    <name type="scientific">Abyssobacteria bacterium (strain SURF_5)</name>
    <dbReference type="NCBI Taxonomy" id="2093360"/>
    <lineage>
        <taxon>Bacteria</taxon>
        <taxon>Pseudomonadati</taxon>
        <taxon>Candidatus Hydrogenedentota</taxon>
        <taxon>Candidatus Abyssobacteria</taxon>
    </lineage>
</organism>
<evidence type="ECO:0000256" key="1">
    <source>
        <dbReference type="ARBA" id="ARBA00022980"/>
    </source>
</evidence>
<dbReference type="EMBL" id="QZKU01000068">
    <property type="protein sequence ID" value="RJP21353.1"/>
    <property type="molecule type" value="Genomic_DNA"/>
</dbReference>
<dbReference type="Gene3D" id="3.30.1320.10">
    <property type="match status" value="1"/>
</dbReference>
<keyword evidence="2 3" id="KW-0687">Ribonucleoprotein</keyword>
<dbReference type="HAMAP" id="MF_00385">
    <property type="entry name" value="Ribosomal_bS16"/>
    <property type="match status" value="1"/>
</dbReference>
<dbReference type="AlphaFoldDB" id="A0A3A4NKZ9"/>
<dbReference type="GO" id="GO:0005737">
    <property type="term" value="C:cytoplasm"/>
    <property type="evidence" value="ECO:0007669"/>
    <property type="project" value="UniProtKB-ARBA"/>
</dbReference>
<dbReference type="GO" id="GO:0015935">
    <property type="term" value="C:small ribosomal subunit"/>
    <property type="evidence" value="ECO:0007669"/>
    <property type="project" value="TreeGrafter"/>
</dbReference>
<dbReference type="PANTHER" id="PTHR12919:SF20">
    <property type="entry name" value="SMALL RIBOSOMAL SUBUNIT PROTEIN BS16M"/>
    <property type="match status" value="1"/>
</dbReference>
<keyword evidence="1 3" id="KW-0689">Ribosomal protein</keyword>
<dbReference type="InterPro" id="IPR023803">
    <property type="entry name" value="Ribosomal_bS16_dom_sf"/>
</dbReference>
<evidence type="ECO:0000256" key="3">
    <source>
        <dbReference type="HAMAP-Rule" id="MF_00385"/>
    </source>
</evidence>
<comment type="caution">
    <text evidence="4">The sequence shown here is derived from an EMBL/GenBank/DDBJ whole genome shotgun (WGS) entry which is preliminary data.</text>
</comment>
<dbReference type="Proteomes" id="UP000265882">
    <property type="component" value="Unassembled WGS sequence"/>
</dbReference>
<sequence>MPVKIRLMRVGRKKVDQYRLVVSDSRSPRDGRFLENIGYYHPQQEPSKVVIDEERALYWLDKGAIPSEKVHSLLKKQGILSKVSSPKSTKAE</sequence>
<protein>
    <recommendedName>
        <fullName evidence="3">Small ribosomal subunit protein bS16</fullName>
    </recommendedName>
</protein>
<dbReference type="InterPro" id="IPR000307">
    <property type="entry name" value="Ribosomal_bS16"/>
</dbReference>
<dbReference type="NCBIfam" id="TIGR00002">
    <property type="entry name" value="S16"/>
    <property type="match status" value="1"/>
</dbReference>
<proteinExistence type="inferred from homology"/>
<reference evidence="4 5" key="1">
    <citation type="journal article" date="2017" name="ISME J.">
        <title>Energy and carbon metabolisms in a deep terrestrial subsurface fluid microbial community.</title>
        <authorList>
            <person name="Momper L."/>
            <person name="Jungbluth S.P."/>
            <person name="Lee M.D."/>
            <person name="Amend J.P."/>
        </authorList>
    </citation>
    <scope>NUCLEOTIDE SEQUENCE [LARGE SCALE GENOMIC DNA]</scope>
    <source>
        <strain evidence="4">SURF_5</strain>
    </source>
</reference>
<dbReference type="PANTHER" id="PTHR12919">
    <property type="entry name" value="30S RIBOSOMAL PROTEIN S16"/>
    <property type="match status" value="1"/>
</dbReference>
<dbReference type="GO" id="GO:0003735">
    <property type="term" value="F:structural constituent of ribosome"/>
    <property type="evidence" value="ECO:0007669"/>
    <property type="project" value="InterPro"/>
</dbReference>
<dbReference type="GO" id="GO:0006412">
    <property type="term" value="P:translation"/>
    <property type="evidence" value="ECO:0007669"/>
    <property type="project" value="UniProtKB-UniRule"/>
</dbReference>
<comment type="similarity">
    <text evidence="3">Belongs to the bacterial ribosomal protein bS16 family.</text>
</comment>
<dbReference type="Pfam" id="PF00886">
    <property type="entry name" value="Ribosomal_S16"/>
    <property type="match status" value="1"/>
</dbReference>
<accession>A0A3A4NKZ9</accession>
<gene>
    <name evidence="3" type="primary">rpsP</name>
    <name evidence="4" type="ORF">C4520_10085</name>
</gene>
<name>A0A3A4NKZ9_ABYX5</name>
<dbReference type="SUPFAM" id="SSF54565">
    <property type="entry name" value="Ribosomal protein S16"/>
    <property type="match status" value="1"/>
</dbReference>